<accession>A0AA87RM51</accession>
<organism evidence="5 6">
    <name type="scientific">Agrococcus baldri</name>
    <dbReference type="NCBI Taxonomy" id="153730"/>
    <lineage>
        <taxon>Bacteria</taxon>
        <taxon>Bacillati</taxon>
        <taxon>Actinomycetota</taxon>
        <taxon>Actinomycetes</taxon>
        <taxon>Micrococcales</taxon>
        <taxon>Microbacteriaceae</taxon>
        <taxon>Agrococcus</taxon>
    </lineage>
</organism>
<dbReference type="PANTHER" id="PTHR10357">
    <property type="entry name" value="ALPHA-AMYLASE FAMILY MEMBER"/>
    <property type="match status" value="1"/>
</dbReference>
<proteinExistence type="predicted"/>
<evidence type="ECO:0000313" key="6">
    <source>
        <dbReference type="Proteomes" id="UP000321749"/>
    </source>
</evidence>
<dbReference type="RefSeq" id="WP_146795077.1">
    <property type="nucleotide sequence ID" value="NZ_BJUU01000012.1"/>
</dbReference>
<dbReference type="Proteomes" id="UP000321749">
    <property type="component" value="Unassembled WGS sequence"/>
</dbReference>
<evidence type="ECO:0000259" key="4">
    <source>
        <dbReference type="SMART" id="SM00642"/>
    </source>
</evidence>
<evidence type="ECO:0000256" key="1">
    <source>
        <dbReference type="ARBA" id="ARBA00022801"/>
    </source>
</evidence>
<gene>
    <name evidence="5" type="ORF">ABA31_19730</name>
</gene>
<dbReference type="PANTHER" id="PTHR10357:SF210">
    <property type="entry name" value="MALTODEXTRIN GLUCOSIDASE"/>
    <property type="match status" value="1"/>
</dbReference>
<evidence type="ECO:0000313" key="5">
    <source>
        <dbReference type="EMBL" id="GEK80622.1"/>
    </source>
</evidence>
<sequence>MADDSRGSDHWSRSAMWWHVYPLGFTGAPIREHGESEVVHRLPRIEAWLDHVLELGLNGIALGPIFASSTHGYDTIDHFALDLRLGDDADFDGLIAAAHERGIRVLLDGVFNHVGREHPAFVAAQADPSASEAALFRLGEGGEAEVFEGHGALVELDHDSQATEDLVVEAMRHWLERGADGWRLDAAYAVPPEFWARVLPRVREHHPDAWFLGEVIHGDYPAIVDASTIDSLTQYELWQGIWHGIADRNLFELEHAIGRANALLETFVPYTFLGNHDVTRIASAVGPELVPHALAVLATVAGTPAIYAGDEYGWQAVKEEREGGDDAVRPEFPAEPPSPDDLDASARHLLDVHRELLALRRRNPWLTTARTDAVHVANTAIVLRTATGDAGLITALNLADEPVTMPAADASQVSAGECEMADGRLTLPARGWAVLETLPPTG</sequence>
<dbReference type="Gene3D" id="3.20.20.80">
    <property type="entry name" value="Glycosidases"/>
    <property type="match status" value="1"/>
</dbReference>
<evidence type="ECO:0000256" key="2">
    <source>
        <dbReference type="ARBA" id="ARBA00023295"/>
    </source>
</evidence>
<dbReference type="GO" id="GO:0016798">
    <property type="term" value="F:hydrolase activity, acting on glycosyl bonds"/>
    <property type="evidence" value="ECO:0007669"/>
    <property type="project" value="UniProtKB-KW"/>
</dbReference>
<reference evidence="5 6" key="1">
    <citation type="submission" date="2019-07" db="EMBL/GenBank/DDBJ databases">
        <title>Whole genome shotgun sequence of Agrococcus baldri NBRC 103055.</title>
        <authorList>
            <person name="Hosoyama A."/>
            <person name="Uohara A."/>
            <person name="Ohji S."/>
            <person name="Ichikawa N."/>
        </authorList>
    </citation>
    <scope>NUCLEOTIDE SEQUENCE [LARGE SCALE GENOMIC DNA]</scope>
    <source>
        <strain evidence="5 6">NBRC 103055</strain>
    </source>
</reference>
<keyword evidence="6" id="KW-1185">Reference proteome</keyword>
<dbReference type="EMBL" id="BJUU01000012">
    <property type="protein sequence ID" value="GEK80622.1"/>
    <property type="molecule type" value="Genomic_DNA"/>
</dbReference>
<keyword evidence="1" id="KW-0378">Hydrolase</keyword>
<feature type="domain" description="Glycosyl hydrolase family 13 catalytic" evidence="4">
    <location>
        <begin position="19"/>
        <end position="360"/>
    </location>
</feature>
<keyword evidence="2" id="KW-0326">Glycosidase</keyword>
<dbReference type="Pfam" id="PF00128">
    <property type="entry name" value="Alpha-amylase"/>
    <property type="match status" value="2"/>
</dbReference>
<comment type="caution">
    <text evidence="5">The sequence shown here is derived from an EMBL/GenBank/DDBJ whole genome shotgun (WGS) entry which is preliminary data.</text>
</comment>
<dbReference type="AlphaFoldDB" id="A0AA87RM51"/>
<dbReference type="SUPFAM" id="SSF51445">
    <property type="entry name" value="(Trans)glycosidases"/>
    <property type="match status" value="1"/>
</dbReference>
<feature type="compositionally biased region" description="Basic and acidic residues" evidence="3">
    <location>
        <begin position="320"/>
        <end position="329"/>
    </location>
</feature>
<feature type="region of interest" description="Disordered" evidence="3">
    <location>
        <begin position="320"/>
        <end position="342"/>
    </location>
</feature>
<protein>
    <submittedName>
        <fullName evidence="5">Alpha-amylase</fullName>
    </submittedName>
</protein>
<dbReference type="InterPro" id="IPR017853">
    <property type="entry name" value="GH"/>
</dbReference>
<dbReference type="InterPro" id="IPR006047">
    <property type="entry name" value="GH13_cat_dom"/>
</dbReference>
<evidence type="ECO:0000256" key="3">
    <source>
        <dbReference type="SAM" id="MobiDB-lite"/>
    </source>
</evidence>
<dbReference type="CDD" id="cd11354">
    <property type="entry name" value="AmyAc_bac_CMD_like"/>
    <property type="match status" value="1"/>
</dbReference>
<dbReference type="SMART" id="SM00642">
    <property type="entry name" value="Aamy"/>
    <property type="match status" value="1"/>
</dbReference>
<name>A0AA87RM51_9MICO</name>
<dbReference type="GO" id="GO:0005975">
    <property type="term" value="P:carbohydrate metabolic process"/>
    <property type="evidence" value="ECO:0007669"/>
    <property type="project" value="InterPro"/>
</dbReference>